<dbReference type="AlphaFoldDB" id="A0AAN6DS44"/>
<proteinExistence type="predicted"/>
<evidence type="ECO:0000313" key="3">
    <source>
        <dbReference type="EMBL" id="KAI1609815.1"/>
    </source>
</evidence>
<protein>
    <recommendedName>
        <fullName evidence="2">Xylanolytic transcriptional activator regulatory domain-containing protein</fullName>
    </recommendedName>
</protein>
<feature type="domain" description="Xylanolytic transcriptional activator regulatory" evidence="2">
    <location>
        <begin position="113"/>
        <end position="368"/>
    </location>
</feature>
<gene>
    <name evidence="3" type="ORF">EDD36DRAFT_56432</name>
</gene>
<dbReference type="PANTHER" id="PTHR47425">
    <property type="entry name" value="FARB-RELATED"/>
    <property type="match status" value="1"/>
</dbReference>
<dbReference type="PANTHER" id="PTHR47425:SF2">
    <property type="entry name" value="FARB-RELATED"/>
    <property type="match status" value="1"/>
</dbReference>
<name>A0AAN6DS44_9EURO</name>
<evidence type="ECO:0000256" key="1">
    <source>
        <dbReference type="ARBA" id="ARBA00023242"/>
    </source>
</evidence>
<reference evidence="3" key="1">
    <citation type="journal article" date="2022" name="bioRxiv">
        <title>Deciphering the potential niche of two novel black yeast fungi from a biological soil crust based on their genomes, phenotypes, and melanin regulation.</title>
        <authorList>
            <consortium name="DOE Joint Genome Institute"/>
            <person name="Carr E.C."/>
            <person name="Barton Q."/>
            <person name="Grambo S."/>
            <person name="Sullivan M."/>
            <person name="Renfro C.M."/>
            <person name="Kuo A."/>
            <person name="Pangilinan J."/>
            <person name="Lipzen A."/>
            <person name="Keymanesh K."/>
            <person name="Savage E."/>
            <person name="Barry K."/>
            <person name="Grigoriev I.V."/>
            <person name="Riekhof W.R."/>
            <person name="Harris S.S."/>
        </authorList>
    </citation>
    <scope>NUCLEOTIDE SEQUENCE</scope>
    <source>
        <strain evidence="3">JF 03-4F</strain>
    </source>
</reference>
<dbReference type="GO" id="GO:0003677">
    <property type="term" value="F:DNA binding"/>
    <property type="evidence" value="ECO:0007669"/>
    <property type="project" value="InterPro"/>
</dbReference>
<keyword evidence="4" id="KW-1185">Reference proteome</keyword>
<comment type="caution">
    <text evidence="3">The sequence shown here is derived from an EMBL/GenBank/DDBJ whole genome shotgun (WGS) entry which is preliminary data.</text>
</comment>
<sequence length="458" mass="52318">MDDFAIDPTSLQYVDPEGGNTFQMPKSNLPRKRRLDTLFEESGIDMTTALSLIPPELDSDIHSLSETSLGTLTFPFNHDTISQNPWGPQQHTVDALIDACMSPLARIRDELVKLYFVHVHPVCPVVDEYTFTTLYRFAKNDVDLLTYVELPLLQAMMFTALAHVSQAQLDLTPYKSVHGAQKAHFDFARALYRLQFSTKPYVLAQVTILLTFWSPCDTELQVNSFWLDRAYCHAREAAVWNAQTSAGTPGDRRAILWWCCLIRDRMLATGMRRPHRLHQVQNVRGMLTEEDFGLEALLPSYSSRESKKRMISVFLASCRLSEIQADMAEYQSRFRFRRQWETATSPGICEAEEMPSVTKFETRLKEWKRVFEEECHSNAVSAGDNAYGSTVCLVRLIASGLLLILYQPYLQWWSSVPFEAKNLWELSLRKLKEGTQQVVANVHQLLAISSLEAVPAFM</sequence>
<dbReference type="GO" id="GO:0006351">
    <property type="term" value="P:DNA-templated transcription"/>
    <property type="evidence" value="ECO:0007669"/>
    <property type="project" value="InterPro"/>
</dbReference>
<dbReference type="GO" id="GO:0008270">
    <property type="term" value="F:zinc ion binding"/>
    <property type="evidence" value="ECO:0007669"/>
    <property type="project" value="InterPro"/>
</dbReference>
<dbReference type="InterPro" id="IPR007219">
    <property type="entry name" value="XnlR_reg_dom"/>
</dbReference>
<dbReference type="EMBL" id="MU404359">
    <property type="protein sequence ID" value="KAI1609815.1"/>
    <property type="molecule type" value="Genomic_DNA"/>
</dbReference>
<keyword evidence="1" id="KW-0539">Nucleus</keyword>
<dbReference type="Proteomes" id="UP001203852">
    <property type="component" value="Unassembled WGS sequence"/>
</dbReference>
<evidence type="ECO:0000259" key="2">
    <source>
        <dbReference type="Pfam" id="PF04082"/>
    </source>
</evidence>
<evidence type="ECO:0000313" key="4">
    <source>
        <dbReference type="Proteomes" id="UP001203852"/>
    </source>
</evidence>
<dbReference type="InterPro" id="IPR052761">
    <property type="entry name" value="Fungal_Detox/Toxin_TFs"/>
</dbReference>
<dbReference type="CDD" id="cd12148">
    <property type="entry name" value="fungal_TF_MHR"/>
    <property type="match status" value="1"/>
</dbReference>
<organism evidence="3 4">
    <name type="scientific">Exophiala viscosa</name>
    <dbReference type="NCBI Taxonomy" id="2486360"/>
    <lineage>
        <taxon>Eukaryota</taxon>
        <taxon>Fungi</taxon>
        <taxon>Dikarya</taxon>
        <taxon>Ascomycota</taxon>
        <taxon>Pezizomycotina</taxon>
        <taxon>Eurotiomycetes</taxon>
        <taxon>Chaetothyriomycetidae</taxon>
        <taxon>Chaetothyriales</taxon>
        <taxon>Herpotrichiellaceae</taxon>
        <taxon>Exophiala</taxon>
    </lineage>
</organism>
<dbReference type="Pfam" id="PF04082">
    <property type="entry name" value="Fungal_trans"/>
    <property type="match status" value="1"/>
</dbReference>
<accession>A0AAN6DS44</accession>